<dbReference type="Proteomes" id="UP000030703">
    <property type="component" value="Unassembled WGS sequence"/>
</dbReference>
<proteinExistence type="predicted"/>
<dbReference type="EMBL" id="KI980517">
    <property type="protein sequence ID" value="EXK23871.1"/>
    <property type="molecule type" value="Genomic_DNA"/>
</dbReference>
<reference evidence="2" key="2">
    <citation type="submission" date="2014-02" db="EMBL/GenBank/DDBJ databases">
        <title>Annotation of the Genome Sequence of Fusarium oxysporum f. sp. melonis 26406.</title>
        <authorList>
            <consortium name="The Broad Institute Genomics Platform"/>
            <person name="Ma L.-J."/>
            <person name="Corby-Kistler H."/>
            <person name="Broz K."/>
            <person name="Gale L.R."/>
            <person name="Jonkers W."/>
            <person name="O'Donnell K."/>
            <person name="Ploetz R."/>
            <person name="Steinberg C."/>
            <person name="Schwartz D.C."/>
            <person name="VanEtten H."/>
            <person name="Zhou S."/>
            <person name="Young S.K."/>
            <person name="Zeng Q."/>
            <person name="Gargeya S."/>
            <person name="Fitzgerald M."/>
            <person name="Abouelleil A."/>
            <person name="Alvarado L."/>
            <person name="Chapman S.B."/>
            <person name="Gainer-Dewar J."/>
            <person name="Goldberg J."/>
            <person name="Griggs A."/>
            <person name="Gujja S."/>
            <person name="Hansen M."/>
            <person name="Howarth C."/>
            <person name="Imamovic A."/>
            <person name="Ireland A."/>
            <person name="Larimer J."/>
            <person name="McCowan C."/>
            <person name="Murphy C."/>
            <person name="Pearson M."/>
            <person name="Poon T.W."/>
            <person name="Priest M."/>
            <person name="Roberts A."/>
            <person name="Saif S."/>
            <person name="Shea T."/>
            <person name="Sykes S."/>
            <person name="Wortman J."/>
            <person name="Nusbaum C."/>
            <person name="Birren B."/>
        </authorList>
    </citation>
    <scope>NUCLEOTIDE SEQUENCE</scope>
    <source>
        <strain evidence="2">26406</strain>
    </source>
</reference>
<gene>
    <name evidence="2" type="ORF">FOMG_19374</name>
</gene>
<feature type="compositionally biased region" description="Polar residues" evidence="1">
    <location>
        <begin position="47"/>
        <end position="58"/>
    </location>
</feature>
<dbReference type="VEuPathDB" id="FungiDB:FOMG_19374"/>
<accession>W9ZRX0</accession>
<protein>
    <submittedName>
        <fullName evidence="2">Uncharacterized protein</fullName>
    </submittedName>
</protein>
<dbReference type="AlphaFoldDB" id="W9ZRX0"/>
<evidence type="ECO:0000313" key="2">
    <source>
        <dbReference type="EMBL" id="EXK23871.1"/>
    </source>
</evidence>
<name>W9ZRX0_FUSOX</name>
<evidence type="ECO:0000256" key="1">
    <source>
        <dbReference type="SAM" id="MobiDB-lite"/>
    </source>
</evidence>
<reference evidence="2" key="1">
    <citation type="submission" date="2012-04" db="EMBL/GenBank/DDBJ databases">
        <title>The Genome Sequence of Fusarium oxysporum melonis.</title>
        <authorList>
            <consortium name="The Broad Institute Genome Sequencing Platform"/>
            <person name="Ma L.-J."/>
            <person name="Gale L.R."/>
            <person name="Schwartz D.C."/>
            <person name="Zhou S."/>
            <person name="Corby-Kistler H."/>
            <person name="Young S.K."/>
            <person name="Zeng Q."/>
            <person name="Gargeya S."/>
            <person name="Fitzgerald M."/>
            <person name="Haas B."/>
            <person name="Abouelleil A."/>
            <person name="Alvarado L."/>
            <person name="Arachchi H.M."/>
            <person name="Berlin A."/>
            <person name="Brown A."/>
            <person name="Chapman S.B."/>
            <person name="Chen Z."/>
            <person name="Dunbar C."/>
            <person name="Freedman E."/>
            <person name="Gearin G."/>
            <person name="Goldberg J."/>
            <person name="Griggs A."/>
            <person name="Gujja S."/>
            <person name="Heiman D."/>
            <person name="Howarth C."/>
            <person name="Larson L."/>
            <person name="Lui A."/>
            <person name="MacDonald P.J.P."/>
            <person name="Montmayeur A."/>
            <person name="Murphy C."/>
            <person name="Neiman D."/>
            <person name="Pearson M."/>
            <person name="Priest M."/>
            <person name="Roberts A."/>
            <person name="Saif S."/>
            <person name="Shea T."/>
            <person name="Shenoy N."/>
            <person name="Sisk P."/>
            <person name="Stolte C."/>
            <person name="Sykes S."/>
            <person name="Wortman J."/>
            <person name="Nusbaum C."/>
            <person name="Birren B."/>
        </authorList>
    </citation>
    <scope>NUCLEOTIDE SEQUENCE</scope>
    <source>
        <strain evidence="2">26406</strain>
    </source>
</reference>
<dbReference type="HOGENOM" id="CLU_2527553_0_0_1"/>
<feature type="region of interest" description="Disordered" evidence="1">
    <location>
        <begin position="37"/>
        <end position="84"/>
    </location>
</feature>
<sequence>MDPNDVSLSNSPTAFLTLGNGSFPAICLLLSLHTAASPPRTPLTAPAQPNSINNNSADDLTHPIAKGNKRPSPHPDKTSASSSV</sequence>
<organism evidence="2">
    <name type="scientific">Fusarium oxysporum f. sp. melonis 26406</name>
    <dbReference type="NCBI Taxonomy" id="1089452"/>
    <lineage>
        <taxon>Eukaryota</taxon>
        <taxon>Fungi</taxon>
        <taxon>Dikarya</taxon>
        <taxon>Ascomycota</taxon>
        <taxon>Pezizomycotina</taxon>
        <taxon>Sordariomycetes</taxon>
        <taxon>Hypocreomycetidae</taxon>
        <taxon>Hypocreales</taxon>
        <taxon>Nectriaceae</taxon>
        <taxon>Fusarium</taxon>
        <taxon>Fusarium oxysporum species complex</taxon>
    </lineage>
</organism>